<evidence type="ECO:0000313" key="6">
    <source>
        <dbReference type="Proteomes" id="UP000095149"/>
    </source>
</evidence>
<evidence type="ECO:0000256" key="2">
    <source>
        <dbReference type="ARBA" id="ARBA00023242"/>
    </source>
</evidence>
<feature type="compositionally biased region" description="Pro residues" evidence="3">
    <location>
        <begin position="322"/>
        <end position="339"/>
    </location>
</feature>
<dbReference type="SMART" id="SM00066">
    <property type="entry name" value="GAL4"/>
    <property type="match status" value="1"/>
</dbReference>
<dbReference type="Pfam" id="PF00172">
    <property type="entry name" value="Zn_clus"/>
    <property type="match status" value="1"/>
</dbReference>
<dbReference type="EMBL" id="MEKH01000011">
    <property type="protein sequence ID" value="ODO00108.1"/>
    <property type="molecule type" value="Genomic_DNA"/>
</dbReference>
<dbReference type="InterPro" id="IPR001138">
    <property type="entry name" value="Zn2Cys6_DnaBD"/>
</dbReference>
<dbReference type="InterPro" id="IPR036864">
    <property type="entry name" value="Zn2-C6_fun-type_DNA-bd_sf"/>
</dbReference>
<feature type="compositionally biased region" description="Polar residues" evidence="3">
    <location>
        <begin position="174"/>
        <end position="194"/>
    </location>
</feature>
<protein>
    <recommendedName>
        <fullName evidence="4">Zn(2)-C6 fungal-type domain-containing protein</fullName>
    </recommendedName>
</protein>
<comment type="subcellular location">
    <subcellularLocation>
        <location evidence="1">Nucleus</location>
    </subcellularLocation>
</comment>
<evidence type="ECO:0000313" key="5">
    <source>
        <dbReference type="EMBL" id="ODO00108.1"/>
    </source>
</evidence>
<accession>A0A1E3JH06</accession>
<dbReference type="Proteomes" id="UP000095149">
    <property type="component" value="Unassembled WGS sequence"/>
</dbReference>
<dbReference type="GO" id="GO:0005634">
    <property type="term" value="C:nucleus"/>
    <property type="evidence" value="ECO:0007669"/>
    <property type="project" value="UniProtKB-SubCell"/>
</dbReference>
<sequence length="942" mass="102701">MADPPTFAQQTSVFSVAEGPSTSGVKRGKTGCLTCRLRKKRCDEAKPVCLNCDRLGLECMGYTVKRPDFLKEEEEIKRIKADIKAKMSETRRANNKKGKGKSRRSNRKDSNQTTSTSDDQPVDDPAPASGFHQPATATPSTAMPFRTTPPDSAGLWSSHVGMSNSAWPPDSSMRLPSQINMPARTDSSQSTSTPEYRATDGSGLPEASCSHGSAEPPSSIPSSSMRFLTPTSAEATHMPIWNSVSKPTWSPRSAVPPPVPEMHLASHQEVMSDAHQINKARTDSSQSISTFQGEGSSEPPPYYPAPPDSSTSMLFQTAHPSEPGPPPWGSSAAPLPPLSQPEDNSVPVWKIMGPSDPNTTWSSHPPMPMPTQASHLSAPMGEASMPTLDSGLPMSDPANVFGDWTGLDGLPIAAVPWPAAFLADVPAPLPSPHAPAQQQESTIPSGQNSMDMTMFNVQSSIDDFWASFGNPNAPHSLIQTQNHDQNDASAPPWPRPKFNFPIFSPPPRTLSVSTMPSESYIQHYFNVMLPKQYPFIGFAISDFLTRLTCANGDVLTSLSSLAALHISASKRREVGGFDSTMQAARVLGLEDGQTEEEDVDQQVASSGHQHIVERLRFIAPAELTSEAVVVSAITALSYVTFAGGTAPQWRESLAVIRGCLASTLAASSKLGDFSLQADSPNVPWKQYRPLIEFMIRLDIIGSVTENKPSRLLDVYRVLLKRSKADPTTETQRILPHLVGCDNTTLLVIAECAALSHWRTSAENEGRLQVDELVRRGQDIEDIMDDRDEREACLGEADSKLPEGQADKVRAMREAFFCGARVLWATVVNGPFPGVPKISLAVQETITALQNLFNLHGSTDINRVLIFPITLAGAHAETPSQQAFFRNMFSDMSETDKAFGNRWAVLQMMEEVWRKRRSMGKGARVEWREMMKDMGWEAGVLLV</sequence>
<feature type="compositionally biased region" description="Polar residues" evidence="3">
    <location>
        <begin position="283"/>
        <end position="295"/>
    </location>
</feature>
<evidence type="ECO:0000256" key="1">
    <source>
        <dbReference type="ARBA" id="ARBA00004123"/>
    </source>
</evidence>
<dbReference type="AlphaFoldDB" id="A0A1E3JH06"/>
<feature type="compositionally biased region" description="Polar residues" evidence="3">
    <location>
        <begin position="225"/>
        <end position="234"/>
    </location>
</feature>
<feature type="compositionally biased region" description="Polar residues" evidence="3">
    <location>
        <begin position="242"/>
        <end position="251"/>
    </location>
</feature>
<evidence type="ECO:0000259" key="4">
    <source>
        <dbReference type="PROSITE" id="PS50048"/>
    </source>
</evidence>
<dbReference type="InterPro" id="IPR021858">
    <property type="entry name" value="Fun_TF"/>
</dbReference>
<dbReference type="PROSITE" id="PS00463">
    <property type="entry name" value="ZN2_CY6_FUNGAL_1"/>
    <property type="match status" value="1"/>
</dbReference>
<feature type="compositionally biased region" description="Pro residues" evidence="3">
    <location>
        <begin position="298"/>
        <end position="307"/>
    </location>
</feature>
<dbReference type="GO" id="GO:0008270">
    <property type="term" value="F:zinc ion binding"/>
    <property type="evidence" value="ECO:0007669"/>
    <property type="project" value="InterPro"/>
</dbReference>
<feature type="domain" description="Zn(2)-C6 fungal-type" evidence="4">
    <location>
        <begin position="31"/>
        <end position="59"/>
    </location>
</feature>
<dbReference type="SUPFAM" id="SSF57701">
    <property type="entry name" value="Zn2/Cys6 DNA-binding domain"/>
    <property type="match status" value="1"/>
</dbReference>
<dbReference type="GO" id="GO:0000981">
    <property type="term" value="F:DNA-binding transcription factor activity, RNA polymerase II-specific"/>
    <property type="evidence" value="ECO:0007669"/>
    <property type="project" value="InterPro"/>
</dbReference>
<feature type="region of interest" description="Disordered" evidence="3">
    <location>
        <begin position="85"/>
        <end position="348"/>
    </location>
</feature>
<dbReference type="OrthoDB" id="5419315at2759"/>
<dbReference type="Gene3D" id="4.10.240.10">
    <property type="entry name" value="Zn(2)-C6 fungal-type DNA-binding domain"/>
    <property type="match status" value="1"/>
</dbReference>
<dbReference type="PANTHER" id="PTHR37534">
    <property type="entry name" value="TRANSCRIPTIONAL ACTIVATOR PROTEIN UGA3"/>
    <property type="match status" value="1"/>
</dbReference>
<dbReference type="CDD" id="cd00067">
    <property type="entry name" value="GAL4"/>
    <property type="match status" value="1"/>
</dbReference>
<keyword evidence="2" id="KW-0539">Nucleus</keyword>
<feature type="region of interest" description="Disordered" evidence="3">
    <location>
        <begin position="475"/>
        <end position="495"/>
    </location>
</feature>
<dbReference type="PROSITE" id="PS50048">
    <property type="entry name" value="ZN2_CY6_FUNGAL_2"/>
    <property type="match status" value="1"/>
</dbReference>
<reference evidence="5 6" key="1">
    <citation type="submission" date="2016-06" db="EMBL/GenBank/DDBJ databases">
        <title>Evolution of pathogenesis and genome organization in the Tremellales.</title>
        <authorList>
            <person name="Cuomo C."/>
            <person name="Litvintseva A."/>
            <person name="Heitman J."/>
            <person name="Chen Y."/>
            <person name="Sun S."/>
            <person name="Springer D."/>
            <person name="Dromer F."/>
            <person name="Young S."/>
            <person name="Zeng Q."/>
            <person name="Chapman S."/>
            <person name="Gujja S."/>
            <person name="Saif S."/>
            <person name="Birren B."/>
        </authorList>
    </citation>
    <scope>NUCLEOTIDE SEQUENCE [LARGE SCALE GENOMIC DNA]</scope>
    <source>
        <strain evidence="5 6">CBS 6273</strain>
    </source>
</reference>
<proteinExistence type="predicted"/>
<gene>
    <name evidence="5" type="ORF">I350_06733</name>
</gene>
<feature type="compositionally biased region" description="Basic residues" evidence="3">
    <location>
        <begin position="93"/>
        <end position="106"/>
    </location>
</feature>
<name>A0A1E3JH06_9TREE</name>
<dbReference type="PANTHER" id="PTHR37534:SF20">
    <property type="entry name" value="PRO1A C6 ZINK-FINGER PROTEIN"/>
    <property type="match status" value="1"/>
</dbReference>
<organism evidence="5 6">
    <name type="scientific">Cryptococcus amylolentus CBS 6273</name>
    <dbReference type="NCBI Taxonomy" id="1296118"/>
    <lineage>
        <taxon>Eukaryota</taxon>
        <taxon>Fungi</taxon>
        <taxon>Dikarya</taxon>
        <taxon>Basidiomycota</taxon>
        <taxon>Agaricomycotina</taxon>
        <taxon>Tremellomycetes</taxon>
        <taxon>Tremellales</taxon>
        <taxon>Cryptococcaceae</taxon>
        <taxon>Cryptococcus</taxon>
    </lineage>
</organism>
<comment type="caution">
    <text evidence="5">The sequence shown here is derived from an EMBL/GenBank/DDBJ whole genome shotgun (WGS) entry which is preliminary data.</text>
</comment>
<dbReference type="Pfam" id="PF11951">
    <property type="entry name" value="Fungal_trans_2"/>
    <property type="match status" value="1"/>
</dbReference>
<evidence type="ECO:0000256" key="3">
    <source>
        <dbReference type="SAM" id="MobiDB-lite"/>
    </source>
</evidence>